<gene>
    <name evidence="2" type="ORF">FJTKL_10158</name>
</gene>
<accession>A0ABR4EKR6</accession>
<keyword evidence="3" id="KW-1185">Reference proteome</keyword>
<evidence type="ECO:0008006" key="4">
    <source>
        <dbReference type="Google" id="ProtNLM"/>
    </source>
</evidence>
<organism evidence="2 3">
    <name type="scientific">Diaporthe vaccinii</name>
    <dbReference type="NCBI Taxonomy" id="105482"/>
    <lineage>
        <taxon>Eukaryota</taxon>
        <taxon>Fungi</taxon>
        <taxon>Dikarya</taxon>
        <taxon>Ascomycota</taxon>
        <taxon>Pezizomycotina</taxon>
        <taxon>Sordariomycetes</taxon>
        <taxon>Sordariomycetidae</taxon>
        <taxon>Diaporthales</taxon>
        <taxon>Diaporthaceae</taxon>
        <taxon>Diaporthe</taxon>
        <taxon>Diaporthe eres species complex</taxon>
    </lineage>
</organism>
<keyword evidence="1" id="KW-0175">Coiled coil</keyword>
<protein>
    <recommendedName>
        <fullName evidence="4">Fungal N-terminal domain-containing protein</fullName>
    </recommendedName>
</protein>
<comment type="caution">
    <text evidence="2">The sequence shown here is derived from an EMBL/GenBank/DDBJ whole genome shotgun (WGS) entry which is preliminary data.</text>
</comment>
<reference evidence="2 3" key="1">
    <citation type="submission" date="2024-03" db="EMBL/GenBank/DDBJ databases">
        <title>A high-quality draft genome sequence of Diaporthe vaccinii, a causative agent of upright dieback and viscid rot disease in cranberry plants.</title>
        <authorList>
            <person name="Sarrasin M."/>
            <person name="Lang B.F."/>
            <person name="Burger G."/>
        </authorList>
    </citation>
    <scope>NUCLEOTIDE SEQUENCE [LARGE SCALE GENOMIC DNA]</scope>
    <source>
        <strain evidence="2 3">IS7</strain>
    </source>
</reference>
<dbReference type="InterPro" id="IPR002110">
    <property type="entry name" value="Ankyrin_rpt"/>
</dbReference>
<evidence type="ECO:0000313" key="2">
    <source>
        <dbReference type="EMBL" id="KAL2283041.1"/>
    </source>
</evidence>
<dbReference type="InterPro" id="IPR036770">
    <property type="entry name" value="Ankyrin_rpt-contain_sf"/>
</dbReference>
<dbReference type="Pfam" id="PF12796">
    <property type="entry name" value="Ank_2"/>
    <property type="match status" value="1"/>
</dbReference>
<dbReference type="Gene3D" id="1.25.40.20">
    <property type="entry name" value="Ankyrin repeat-containing domain"/>
    <property type="match status" value="1"/>
</dbReference>
<dbReference type="EMBL" id="JBAWTH010000045">
    <property type="protein sequence ID" value="KAL2283041.1"/>
    <property type="molecule type" value="Genomic_DNA"/>
</dbReference>
<evidence type="ECO:0000313" key="3">
    <source>
        <dbReference type="Proteomes" id="UP001600888"/>
    </source>
</evidence>
<dbReference type="Proteomes" id="UP001600888">
    <property type="component" value="Unassembled WGS sequence"/>
</dbReference>
<feature type="coiled-coil region" evidence="1">
    <location>
        <begin position="31"/>
        <end position="58"/>
    </location>
</feature>
<name>A0ABR4EKR6_9PEZI</name>
<dbReference type="SUPFAM" id="SSF48403">
    <property type="entry name" value="Ankyrin repeat"/>
    <property type="match status" value="1"/>
</dbReference>
<proteinExistence type="predicted"/>
<evidence type="ECO:0000256" key="1">
    <source>
        <dbReference type="SAM" id="Coils"/>
    </source>
</evidence>
<sequence length="1018" mass="113499">MDPFSIVTGAGGLFSLGITICNGLISYCGSYRSRENDVASLQANAERLRRHLEVLEGQQHGVGLPPVSPSLKVSMDECISTCKTCLADLNRLSDKYSPPITDSNQRSRTSLGRKLSFPLQKDKFETFRRQVQQLHITLSFQVGLLNYDAVRNFRQETLSESLNLSSIISTQGQDIREQIAAMVPDLSQMLESGLSKSELSLQARMDTLEAMIKETLPTDESTLPDSTCCVKGSRAAPSLLDVPKQEIQITTQAQGKPGSEKGSLITKPLWELKCHCAGSISPAYPVTHATSCHLSFRHRQRRALIGKIRLFNYFFQFQVAIEYSQYAFLRSLHIQHNFTIRASVPQGSPAFDLIDGITFNMGFYSTAQSLRKNLQSCLQGLQRLFMEGRAWPTDIEDRTGNNLLHVATSACWHFMADEMKEIYSQFLQTLVEFGVPLKDSSCSSETPIAIVLQRLTRSHKSDVSGFTVVTGIVKSLLDLGVDVLDIMPLQTFGPSILPIIGHEAFDEQGTMDQEELPRALLEKWETQVCDILTRNDAKSHILTRGKVSETPLHVATCWPRGVELLLQLGGDTITGIIDAEDDNGSTALDYALKLNEPECVNILLESSAAMDLEVIQNIAKWEMTSGQTAVTPILAQALVRRRKQLLCLANEHIQGSMDPDDLSPNGKVLIQEDAFELVRELSEKEISLPKGFRNVQPGSVYHCAYMNDETAESLFSAGFSHTNVKFLGFTPLMTIDLVGLSHRYETKIMYSHSALRLVDWFLNHGEDLSTPIPADAVGPSTESRGDFCHGACLVHRIASEMGRSMRYQTAFGSDQHTPILQRVLTSPVLDSCECLCTQHGCSAASILSREVWRLANGTTTPGELSGFERTTWRIVVDLLTSRLSDHLGARQFASDFIRVSTFERLGMSHTCCRFVENSGKYEDRDNGVTSAILNGEYKMIEVMDREDVSEIQEEERYLAESLEVLMEEFEAKYEELGWPLGDFFLTYWWNRMGEVDAGNNVSGEELEALRRTGVIVHA</sequence>